<evidence type="ECO:0000313" key="1">
    <source>
        <dbReference type="EMBL" id="JAG21724.1"/>
    </source>
</evidence>
<accession>A0A0A9XP45</accession>
<gene>
    <name evidence="1" type="primary">INV*DC4</name>
    <name evidence="1" type="ORF">CM83_100915</name>
</gene>
<dbReference type="EMBL" id="GBHO01021880">
    <property type="protein sequence ID" value="JAG21724.1"/>
    <property type="molecule type" value="Transcribed_RNA"/>
</dbReference>
<proteinExistence type="predicted"/>
<name>A0A0A9XP45_LYGHE</name>
<protein>
    <submittedName>
        <fullName evidence="1">Beta-fructofuranosidase, soluble isoenzyme I</fullName>
    </submittedName>
</protein>
<dbReference type="AlphaFoldDB" id="A0A0A9XP45"/>
<reference evidence="1" key="1">
    <citation type="journal article" date="2014" name="PLoS ONE">
        <title>Transcriptome-Based Identification of ABC Transporters in the Western Tarnished Plant Bug Lygus hesperus.</title>
        <authorList>
            <person name="Hull J.J."/>
            <person name="Chaney K."/>
            <person name="Geib S.M."/>
            <person name="Fabrick J.A."/>
            <person name="Brent C.S."/>
            <person name="Walsh D."/>
            <person name="Lavine L.C."/>
        </authorList>
    </citation>
    <scope>NUCLEOTIDE SEQUENCE</scope>
</reference>
<reference evidence="1" key="2">
    <citation type="submission" date="2014-07" db="EMBL/GenBank/DDBJ databases">
        <authorList>
            <person name="Hull J."/>
        </authorList>
    </citation>
    <scope>NUCLEOTIDE SEQUENCE</scope>
</reference>
<sequence>MASQFDTVLHDLSFWDPWIPQSQLHVLQSAVRNSLHCTIHSTDAALQSTLSTSALRCTRRAVLKVLWQALVVDHFIDPVAPVQLLTHNSTLGDSSGVRTPRCVVLQLGKVVARTSLCSDDLDAVSSLQHPTNLHLQLSWRQYEQILLLDPDCQLAHNFLHSEFRGVGDCVEHCTRLMAHLPLFHILWVQVFQSTTSTSSSSVLQYPPPLCTCDHVLQICNHLCRLQVSVYVALLYGLTLLECNDVLKS</sequence>
<organism evidence="1">
    <name type="scientific">Lygus hesperus</name>
    <name type="common">Western plant bug</name>
    <dbReference type="NCBI Taxonomy" id="30085"/>
    <lineage>
        <taxon>Eukaryota</taxon>
        <taxon>Metazoa</taxon>
        <taxon>Ecdysozoa</taxon>
        <taxon>Arthropoda</taxon>
        <taxon>Hexapoda</taxon>
        <taxon>Insecta</taxon>
        <taxon>Pterygota</taxon>
        <taxon>Neoptera</taxon>
        <taxon>Paraneoptera</taxon>
        <taxon>Hemiptera</taxon>
        <taxon>Heteroptera</taxon>
        <taxon>Panheteroptera</taxon>
        <taxon>Cimicomorpha</taxon>
        <taxon>Miridae</taxon>
        <taxon>Mirini</taxon>
        <taxon>Lygus</taxon>
    </lineage>
</organism>